<dbReference type="VEuPathDB" id="MicrosporidiaDB:A0H76_2495"/>
<dbReference type="VEuPathDB" id="MicrosporidiaDB:HERIO_2089"/>
<dbReference type="InterPro" id="IPR012337">
    <property type="entry name" value="RNaseH-like_sf"/>
</dbReference>
<reference evidence="1 2" key="1">
    <citation type="journal article" date="2017" name="Environ. Microbiol.">
        <title>Decay of the glycolytic pathway and adaptation to intranuclear parasitism within Enterocytozoonidae microsporidia.</title>
        <authorList>
            <person name="Wiredu Boakye D."/>
            <person name="Jaroenlak P."/>
            <person name="Prachumwat A."/>
            <person name="Williams T.A."/>
            <person name="Bateman K.S."/>
            <person name="Itsathitphaisarn O."/>
            <person name="Sritunyalucksana K."/>
            <person name="Paszkiewicz K.H."/>
            <person name="Moore K.A."/>
            <person name="Stentiford G.D."/>
            <person name="Williams B.A."/>
        </authorList>
    </citation>
    <scope>NUCLEOTIDE SEQUENCE [LARGE SCALE GENOMIC DNA]</scope>
    <source>
        <strain evidence="2">canceri</strain>
    </source>
</reference>
<protein>
    <submittedName>
        <fullName evidence="1">Uncharacterized protein</fullName>
    </submittedName>
</protein>
<evidence type="ECO:0000313" key="2">
    <source>
        <dbReference type="Proteomes" id="UP000192501"/>
    </source>
</evidence>
<proteinExistence type="predicted"/>
<accession>A0A1X0QF85</accession>
<dbReference type="AlphaFoldDB" id="A0A1X0QF85"/>
<name>A0A1X0QF85_9MICR</name>
<dbReference type="SUPFAM" id="SSF53098">
    <property type="entry name" value="Ribonuclease H-like"/>
    <property type="match status" value="1"/>
</dbReference>
<gene>
    <name evidence="1" type="ORF">A0H76_2495</name>
</gene>
<comment type="caution">
    <text evidence="1">The sequence shown here is derived from an EMBL/GenBank/DDBJ whole genome shotgun (WGS) entry which is preliminary data.</text>
</comment>
<dbReference type="EMBL" id="LTAI01000685">
    <property type="protein sequence ID" value="ORD98437.1"/>
    <property type="molecule type" value="Genomic_DNA"/>
</dbReference>
<organism evidence="1 2">
    <name type="scientific">Hepatospora eriocheir</name>
    <dbReference type="NCBI Taxonomy" id="1081669"/>
    <lineage>
        <taxon>Eukaryota</taxon>
        <taxon>Fungi</taxon>
        <taxon>Fungi incertae sedis</taxon>
        <taxon>Microsporidia</taxon>
        <taxon>Hepatosporidae</taxon>
        <taxon>Hepatospora</taxon>
    </lineage>
</organism>
<dbReference type="Proteomes" id="UP000192501">
    <property type="component" value="Unassembled WGS sequence"/>
</dbReference>
<evidence type="ECO:0000313" key="1">
    <source>
        <dbReference type="EMBL" id="ORD98437.1"/>
    </source>
</evidence>
<sequence length="190" mass="22948">MIKTIDYLNSNIDHNFEYDLEINNHSDVFNDEMIDSELEKYVENISSSNISKISYSAHTFQLAINDFIENKILFIEEFRKIVKIVRRQLYIDIFKAKNIKIHLIDNSIRWFALYIMLKSLKDMLCDLRKKNMFYNELLLTDIQLKQFEFLVEIFSLCNETNLKLQKLHLSFTDFYLFYLDLIMKLKKLNL</sequence>